<keyword evidence="1" id="KW-1133">Transmembrane helix</keyword>
<dbReference type="Proteomes" id="UP000530268">
    <property type="component" value="Unassembled WGS sequence"/>
</dbReference>
<keyword evidence="3" id="KW-1185">Reference proteome</keyword>
<gene>
    <name evidence="2" type="ORF">GGR95_003804</name>
</gene>
<dbReference type="AlphaFoldDB" id="A0A7W6H1Q0"/>
<evidence type="ECO:0000313" key="2">
    <source>
        <dbReference type="EMBL" id="MBB3996136.1"/>
    </source>
</evidence>
<accession>A0A7W6H1Q0</accession>
<organism evidence="2 3">
    <name type="scientific">Sulfitobacter undariae</name>
    <dbReference type="NCBI Taxonomy" id="1563671"/>
    <lineage>
        <taxon>Bacteria</taxon>
        <taxon>Pseudomonadati</taxon>
        <taxon>Pseudomonadota</taxon>
        <taxon>Alphaproteobacteria</taxon>
        <taxon>Rhodobacterales</taxon>
        <taxon>Roseobacteraceae</taxon>
        <taxon>Sulfitobacter</taxon>
    </lineage>
</organism>
<proteinExistence type="predicted"/>
<protein>
    <submittedName>
        <fullName evidence="2">Uncharacterized protein</fullName>
    </submittedName>
</protein>
<evidence type="ECO:0000313" key="3">
    <source>
        <dbReference type="Proteomes" id="UP000530268"/>
    </source>
</evidence>
<dbReference type="EMBL" id="JACIEI010000032">
    <property type="protein sequence ID" value="MBB3996136.1"/>
    <property type="molecule type" value="Genomic_DNA"/>
</dbReference>
<reference evidence="2 3" key="1">
    <citation type="submission" date="2020-08" db="EMBL/GenBank/DDBJ databases">
        <title>Genomic Encyclopedia of Type Strains, Phase IV (KMG-IV): sequencing the most valuable type-strain genomes for metagenomic binning, comparative biology and taxonomic classification.</title>
        <authorList>
            <person name="Goeker M."/>
        </authorList>
    </citation>
    <scope>NUCLEOTIDE SEQUENCE [LARGE SCALE GENOMIC DNA]</scope>
    <source>
        <strain evidence="2 3">DSM 102234</strain>
    </source>
</reference>
<evidence type="ECO:0000256" key="1">
    <source>
        <dbReference type="SAM" id="Phobius"/>
    </source>
</evidence>
<comment type="caution">
    <text evidence="2">The sequence shown here is derived from an EMBL/GenBank/DDBJ whole genome shotgun (WGS) entry which is preliminary data.</text>
</comment>
<name>A0A7W6H1Q0_9RHOB</name>
<feature type="transmembrane region" description="Helical" evidence="1">
    <location>
        <begin position="48"/>
        <end position="65"/>
    </location>
</feature>
<keyword evidence="1" id="KW-0812">Transmembrane</keyword>
<sequence>MRGLSVELTRKTDRAAEAQMDGVSKLHAAAQRLQSAQEAHEQGKWRRMGVIALIGALCGAVGFFAREPASKFDHFWEARNALKLDATDADCKTLGGETMPSNDRLACVIWQDAS</sequence>
<keyword evidence="1" id="KW-0472">Membrane</keyword>